<dbReference type="EMBL" id="JXTC01000011">
    <property type="protein sequence ID" value="POO00666.1"/>
    <property type="molecule type" value="Genomic_DNA"/>
</dbReference>
<reference evidence="9" key="1">
    <citation type="submission" date="2016-06" db="EMBL/GenBank/DDBJ databases">
        <title>Parallel loss of symbiosis genes in relatives of nitrogen-fixing non-legume Parasponia.</title>
        <authorList>
            <person name="Van Velzen R."/>
            <person name="Holmer R."/>
            <person name="Bu F."/>
            <person name="Rutten L."/>
            <person name="Van Zeijl A."/>
            <person name="Liu W."/>
            <person name="Santuari L."/>
            <person name="Cao Q."/>
            <person name="Sharma T."/>
            <person name="Shen D."/>
            <person name="Roswanjaya Y."/>
            <person name="Wardhani T."/>
            <person name="Kalhor M.S."/>
            <person name="Jansen J."/>
            <person name="Van den Hoogen J."/>
            <person name="Gungor B."/>
            <person name="Hartog M."/>
            <person name="Hontelez J."/>
            <person name="Verver J."/>
            <person name="Yang W.-C."/>
            <person name="Schijlen E."/>
            <person name="Repin R."/>
            <person name="Schilthuizen M."/>
            <person name="Schranz E."/>
            <person name="Heidstra R."/>
            <person name="Miyata K."/>
            <person name="Fedorova E."/>
            <person name="Kohlen W."/>
            <person name="Bisseling T."/>
            <person name="Smit S."/>
            <person name="Geurts R."/>
        </authorList>
    </citation>
    <scope>NUCLEOTIDE SEQUENCE [LARGE SCALE GENOMIC DNA]</scope>
    <source>
        <strain evidence="9">cv. RG33-2</strain>
    </source>
</reference>
<dbReference type="CDD" id="cd14702">
    <property type="entry name" value="bZIP_plant_GBF1"/>
    <property type="match status" value="1"/>
</dbReference>
<keyword evidence="2" id="KW-0805">Transcription regulation</keyword>
<dbReference type="GO" id="GO:0005634">
    <property type="term" value="C:nucleus"/>
    <property type="evidence" value="ECO:0007669"/>
    <property type="project" value="UniProtKB-SubCell"/>
</dbReference>
<dbReference type="PROSITE" id="PS00036">
    <property type="entry name" value="BZIP_BASIC"/>
    <property type="match status" value="1"/>
</dbReference>
<dbReference type="GO" id="GO:0000976">
    <property type="term" value="F:transcription cis-regulatory region binding"/>
    <property type="evidence" value="ECO:0007669"/>
    <property type="project" value="TreeGrafter"/>
</dbReference>
<dbReference type="Gene3D" id="1.20.5.170">
    <property type="match status" value="1"/>
</dbReference>
<dbReference type="PANTHER" id="PTHR45764:SF21">
    <property type="entry name" value="OS03G0770000 PROTEIN"/>
    <property type="match status" value="1"/>
</dbReference>
<dbReference type="PANTHER" id="PTHR45764">
    <property type="entry name" value="BZIP TRANSCRIPTION FACTOR 44"/>
    <property type="match status" value="1"/>
</dbReference>
<dbReference type="AlphaFoldDB" id="A0A2P5FS86"/>
<accession>A0A2P5FS86</accession>
<feature type="region of interest" description="Disordered" evidence="6">
    <location>
        <begin position="38"/>
        <end position="119"/>
    </location>
</feature>
<evidence type="ECO:0000313" key="8">
    <source>
        <dbReference type="EMBL" id="POO00666.1"/>
    </source>
</evidence>
<dbReference type="InterPro" id="IPR046347">
    <property type="entry name" value="bZIP_sf"/>
</dbReference>
<dbReference type="InParanoid" id="A0A2P5FS86"/>
<feature type="compositionally biased region" description="Polar residues" evidence="6">
    <location>
        <begin position="72"/>
        <end position="90"/>
    </location>
</feature>
<keyword evidence="3" id="KW-0238">DNA-binding</keyword>
<keyword evidence="5" id="KW-0539">Nucleus</keyword>
<name>A0A2P5FS86_TREOI</name>
<evidence type="ECO:0000256" key="5">
    <source>
        <dbReference type="ARBA" id="ARBA00023242"/>
    </source>
</evidence>
<dbReference type="Proteomes" id="UP000237000">
    <property type="component" value="Unassembled WGS sequence"/>
</dbReference>
<keyword evidence="9" id="KW-1185">Reference proteome</keyword>
<evidence type="ECO:0000256" key="3">
    <source>
        <dbReference type="ARBA" id="ARBA00023125"/>
    </source>
</evidence>
<proteinExistence type="predicted"/>
<dbReference type="OrthoDB" id="551672at2759"/>
<comment type="subcellular location">
    <subcellularLocation>
        <location evidence="1">Nucleus</location>
    </subcellularLocation>
</comment>
<evidence type="ECO:0000256" key="4">
    <source>
        <dbReference type="ARBA" id="ARBA00023163"/>
    </source>
</evidence>
<dbReference type="InterPro" id="IPR004827">
    <property type="entry name" value="bZIP"/>
</dbReference>
<dbReference type="SUPFAM" id="SSF57959">
    <property type="entry name" value="Leucine zipper domain"/>
    <property type="match status" value="1"/>
</dbReference>
<evidence type="ECO:0000256" key="6">
    <source>
        <dbReference type="SAM" id="MobiDB-lite"/>
    </source>
</evidence>
<dbReference type="InterPro" id="IPR045314">
    <property type="entry name" value="bZIP_plant_GBF1"/>
</dbReference>
<protein>
    <submittedName>
        <fullName evidence="8">Basic-leucine zipper transcription factor</fullName>
    </submittedName>
</protein>
<evidence type="ECO:0000256" key="2">
    <source>
        <dbReference type="ARBA" id="ARBA00023015"/>
    </source>
</evidence>
<evidence type="ECO:0000313" key="9">
    <source>
        <dbReference type="Proteomes" id="UP000237000"/>
    </source>
</evidence>
<comment type="caution">
    <text evidence="8">The sequence shown here is derived from an EMBL/GenBank/DDBJ whole genome shotgun (WGS) entry which is preliminary data.</text>
</comment>
<dbReference type="GO" id="GO:0003700">
    <property type="term" value="F:DNA-binding transcription factor activity"/>
    <property type="evidence" value="ECO:0007669"/>
    <property type="project" value="InterPro"/>
</dbReference>
<sequence length="214" mass="24468">MISTFPSIFPSSDSILGNPFPSFDGGFTPWDCRELFPATPPLKPADDTSNSISSGDILVQSPKPIMSGSGSGSEDPNSNRSDSKPEQTGPNRAVSVVDERKRRRMISNRESARRSRMRKQKHLENLRNQVNRLRVENRELTNRLRFVLYHYQRVRTENGRLRSEHVALRQKLYDIRQILLFRQFQQFSSPATTTTTTTWPCNTVISEQTPSLIT</sequence>
<dbReference type="FunFam" id="1.20.5.170:FF:000020">
    <property type="entry name" value="BZIP transcription factor"/>
    <property type="match status" value="1"/>
</dbReference>
<evidence type="ECO:0000259" key="7">
    <source>
        <dbReference type="PROSITE" id="PS50217"/>
    </source>
</evidence>
<evidence type="ECO:0000256" key="1">
    <source>
        <dbReference type="ARBA" id="ARBA00004123"/>
    </source>
</evidence>
<keyword evidence="4" id="KW-0804">Transcription</keyword>
<dbReference type="FunCoup" id="A0A2P5FS86">
    <property type="interactions" value="76"/>
</dbReference>
<dbReference type="GO" id="GO:0045893">
    <property type="term" value="P:positive regulation of DNA-templated transcription"/>
    <property type="evidence" value="ECO:0007669"/>
    <property type="project" value="TreeGrafter"/>
</dbReference>
<dbReference type="SMART" id="SM00338">
    <property type="entry name" value="BRLZ"/>
    <property type="match status" value="1"/>
</dbReference>
<dbReference type="Pfam" id="PF00170">
    <property type="entry name" value="bZIP_1"/>
    <property type="match status" value="1"/>
</dbReference>
<feature type="domain" description="BZIP" evidence="7">
    <location>
        <begin position="98"/>
        <end position="161"/>
    </location>
</feature>
<gene>
    <name evidence="8" type="primary">TorBZIP21</name>
    <name evidence="8" type="ORF">TorRG33x02_032970</name>
</gene>
<dbReference type="PROSITE" id="PS50217">
    <property type="entry name" value="BZIP"/>
    <property type="match status" value="1"/>
</dbReference>
<dbReference type="GO" id="GO:0046982">
    <property type="term" value="F:protein heterodimerization activity"/>
    <property type="evidence" value="ECO:0007669"/>
    <property type="project" value="UniProtKB-ARBA"/>
</dbReference>
<organism evidence="8 9">
    <name type="scientific">Trema orientale</name>
    <name type="common">Charcoal tree</name>
    <name type="synonym">Celtis orientalis</name>
    <dbReference type="NCBI Taxonomy" id="63057"/>
    <lineage>
        <taxon>Eukaryota</taxon>
        <taxon>Viridiplantae</taxon>
        <taxon>Streptophyta</taxon>
        <taxon>Embryophyta</taxon>
        <taxon>Tracheophyta</taxon>
        <taxon>Spermatophyta</taxon>
        <taxon>Magnoliopsida</taxon>
        <taxon>eudicotyledons</taxon>
        <taxon>Gunneridae</taxon>
        <taxon>Pentapetalae</taxon>
        <taxon>rosids</taxon>
        <taxon>fabids</taxon>
        <taxon>Rosales</taxon>
        <taxon>Cannabaceae</taxon>
        <taxon>Trema</taxon>
    </lineage>
</organism>